<accession>A0ABP7SZB9</accession>
<keyword evidence="2" id="KW-1185">Reference proteome</keyword>
<name>A0ABP7SZB9_9ACTN</name>
<evidence type="ECO:0000313" key="2">
    <source>
        <dbReference type="Proteomes" id="UP001500456"/>
    </source>
</evidence>
<dbReference type="Proteomes" id="UP001500456">
    <property type="component" value="Unassembled WGS sequence"/>
</dbReference>
<sequence>MVGLDLLPEALDEETDGRVPEVGLTAAAAMVGHSAMDGTAVAPPVVADDVADGFDTYTIRGLFADAAALLSGYLGHFGGALLHLAAAEILPEAHHEHPARSTVLCTIAGAAFIWLVVGIAE</sequence>
<organism evidence="1 2">
    <name type="scientific">Streptomyces plumbiresistens</name>
    <dbReference type="NCBI Taxonomy" id="511811"/>
    <lineage>
        <taxon>Bacteria</taxon>
        <taxon>Bacillati</taxon>
        <taxon>Actinomycetota</taxon>
        <taxon>Actinomycetes</taxon>
        <taxon>Kitasatosporales</taxon>
        <taxon>Streptomycetaceae</taxon>
        <taxon>Streptomyces</taxon>
    </lineage>
</organism>
<reference evidence="2" key="1">
    <citation type="journal article" date="2019" name="Int. J. Syst. Evol. Microbiol.">
        <title>The Global Catalogue of Microorganisms (GCM) 10K type strain sequencing project: providing services to taxonomists for standard genome sequencing and annotation.</title>
        <authorList>
            <consortium name="The Broad Institute Genomics Platform"/>
            <consortium name="The Broad Institute Genome Sequencing Center for Infectious Disease"/>
            <person name="Wu L."/>
            <person name="Ma J."/>
        </authorList>
    </citation>
    <scope>NUCLEOTIDE SEQUENCE [LARGE SCALE GENOMIC DNA]</scope>
    <source>
        <strain evidence="2">JCM 16924</strain>
    </source>
</reference>
<comment type="caution">
    <text evidence="1">The sequence shown here is derived from an EMBL/GenBank/DDBJ whole genome shotgun (WGS) entry which is preliminary data.</text>
</comment>
<dbReference type="EMBL" id="BAAAZX010000027">
    <property type="protein sequence ID" value="GAA4018545.1"/>
    <property type="molecule type" value="Genomic_DNA"/>
</dbReference>
<gene>
    <name evidence="1" type="ORF">GCM10022232_73000</name>
</gene>
<evidence type="ECO:0000313" key="1">
    <source>
        <dbReference type="EMBL" id="GAA4018545.1"/>
    </source>
</evidence>
<proteinExistence type="predicted"/>
<protein>
    <submittedName>
        <fullName evidence="1">Uncharacterized protein</fullName>
    </submittedName>
</protein>